<evidence type="ECO:0000313" key="2">
    <source>
        <dbReference type="Proteomes" id="UP000663836"/>
    </source>
</evidence>
<reference evidence="1" key="1">
    <citation type="submission" date="2021-02" db="EMBL/GenBank/DDBJ databases">
        <authorList>
            <person name="Nowell W R."/>
        </authorList>
    </citation>
    <scope>NUCLEOTIDE SEQUENCE</scope>
</reference>
<gene>
    <name evidence="1" type="ORF">JBS370_LOCUS41777</name>
</gene>
<dbReference type="EMBL" id="CAJOBD010049168">
    <property type="protein sequence ID" value="CAF4346045.1"/>
    <property type="molecule type" value="Genomic_DNA"/>
</dbReference>
<organism evidence="1 2">
    <name type="scientific">Rotaria sordida</name>
    <dbReference type="NCBI Taxonomy" id="392033"/>
    <lineage>
        <taxon>Eukaryota</taxon>
        <taxon>Metazoa</taxon>
        <taxon>Spiralia</taxon>
        <taxon>Gnathifera</taxon>
        <taxon>Rotifera</taxon>
        <taxon>Eurotatoria</taxon>
        <taxon>Bdelloidea</taxon>
        <taxon>Philodinida</taxon>
        <taxon>Philodinidae</taxon>
        <taxon>Rotaria</taxon>
    </lineage>
</organism>
<feature type="non-terminal residue" evidence="1">
    <location>
        <position position="1"/>
    </location>
</feature>
<protein>
    <submittedName>
        <fullName evidence="1">Uncharacterized protein</fullName>
    </submittedName>
</protein>
<evidence type="ECO:0000313" key="1">
    <source>
        <dbReference type="EMBL" id="CAF4346045.1"/>
    </source>
</evidence>
<comment type="caution">
    <text evidence="1">The sequence shown here is derived from an EMBL/GenBank/DDBJ whole genome shotgun (WGS) entry which is preliminary data.</text>
</comment>
<sequence>MLNLKMNQELFMDEQLLLKGVGVIEEFDQEKGYGHIKPNDKPNQVIVSDCS</sequence>
<accession>A0A820KVA0</accession>
<dbReference type="AlphaFoldDB" id="A0A820KVA0"/>
<dbReference type="Proteomes" id="UP000663836">
    <property type="component" value="Unassembled WGS sequence"/>
</dbReference>
<proteinExistence type="predicted"/>
<feature type="non-terminal residue" evidence="1">
    <location>
        <position position="51"/>
    </location>
</feature>
<name>A0A820KVA0_9BILA</name>